<organism evidence="1 2">
    <name type="scientific">Chlorella vulgaris</name>
    <name type="common">Green alga</name>
    <dbReference type="NCBI Taxonomy" id="3077"/>
    <lineage>
        <taxon>Eukaryota</taxon>
        <taxon>Viridiplantae</taxon>
        <taxon>Chlorophyta</taxon>
        <taxon>core chlorophytes</taxon>
        <taxon>Trebouxiophyceae</taxon>
        <taxon>Chlorellales</taxon>
        <taxon>Chlorellaceae</taxon>
        <taxon>Chlorella clade</taxon>
        <taxon>Chlorella</taxon>
    </lineage>
</organism>
<accession>A0A9D4THE0</accession>
<dbReference type="EMBL" id="SIDB01000012">
    <property type="protein sequence ID" value="KAI3425358.1"/>
    <property type="molecule type" value="Genomic_DNA"/>
</dbReference>
<keyword evidence="2" id="KW-1185">Reference proteome</keyword>
<gene>
    <name evidence="1" type="ORF">D9Q98_009122</name>
</gene>
<sequence length="148" mass="15556">MQAKTARIEALTERANSCCRPDVGSSKWCWEELPGCQVAGNRVNNAEANGAGSDVVVDVFWGAAALAWLVHIVAGGSGDGSEVWGMQLAAASAAGKTSSTAGSKAERLNLANLRRELGERQGTPTAVVLAEAGERPLWQPWLLRAVKL</sequence>
<reference evidence="1" key="2">
    <citation type="submission" date="2020-11" db="EMBL/GenBank/DDBJ databases">
        <authorList>
            <person name="Cecchin M."/>
            <person name="Marcolungo L."/>
            <person name="Rossato M."/>
            <person name="Girolomoni L."/>
            <person name="Cosentino E."/>
            <person name="Cuine S."/>
            <person name="Li-Beisson Y."/>
            <person name="Delledonne M."/>
            <person name="Ballottari M."/>
        </authorList>
    </citation>
    <scope>NUCLEOTIDE SEQUENCE</scope>
    <source>
        <strain evidence="1">211/11P</strain>
        <tissue evidence="1">Whole cell</tissue>
    </source>
</reference>
<dbReference type="Proteomes" id="UP001055712">
    <property type="component" value="Unassembled WGS sequence"/>
</dbReference>
<name>A0A9D4THE0_CHLVU</name>
<comment type="caution">
    <text evidence="1">The sequence shown here is derived from an EMBL/GenBank/DDBJ whole genome shotgun (WGS) entry which is preliminary data.</text>
</comment>
<evidence type="ECO:0000313" key="2">
    <source>
        <dbReference type="Proteomes" id="UP001055712"/>
    </source>
</evidence>
<protein>
    <submittedName>
        <fullName evidence="1">Uncharacterized protein</fullName>
    </submittedName>
</protein>
<dbReference type="AlphaFoldDB" id="A0A9D4THE0"/>
<proteinExistence type="predicted"/>
<evidence type="ECO:0000313" key="1">
    <source>
        <dbReference type="EMBL" id="KAI3425358.1"/>
    </source>
</evidence>
<reference evidence="1" key="1">
    <citation type="journal article" date="2019" name="Plant J.">
        <title>Chlorella vulgaris genome assembly and annotation reveals the molecular basis for metabolic acclimation to high light conditions.</title>
        <authorList>
            <person name="Cecchin M."/>
            <person name="Marcolungo L."/>
            <person name="Rossato M."/>
            <person name="Girolomoni L."/>
            <person name="Cosentino E."/>
            <person name="Cuine S."/>
            <person name="Li-Beisson Y."/>
            <person name="Delledonne M."/>
            <person name="Ballottari M."/>
        </authorList>
    </citation>
    <scope>NUCLEOTIDE SEQUENCE</scope>
    <source>
        <strain evidence="1">211/11P</strain>
    </source>
</reference>